<organism evidence="4 5">
    <name type="scientific">Gleimia coleocanis DSM 15436</name>
    <dbReference type="NCBI Taxonomy" id="525245"/>
    <lineage>
        <taxon>Bacteria</taxon>
        <taxon>Bacillati</taxon>
        <taxon>Actinomycetota</taxon>
        <taxon>Actinomycetes</taxon>
        <taxon>Actinomycetales</taxon>
        <taxon>Actinomycetaceae</taxon>
        <taxon>Gleimia</taxon>
    </lineage>
</organism>
<comment type="caution">
    <text evidence="4">The sequence shown here is derived from an EMBL/GenBank/DDBJ whole genome shotgun (WGS) entry which is preliminary data.</text>
</comment>
<dbReference type="EMBL" id="ACFG01000030">
    <property type="protein sequence ID" value="EEH63975.1"/>
    <property type="molecule type" value="Genomic_DNA"/>
</dbReference>
<dbReference type="SUPFAM" id="SSF109604">
    <property type="entry name" value="HD-domain/PDEase-like"/>
    <property type="match status" value="1"/>
</dbReference>
<dbReference type="NCBIfam" id="NF002829">
    <property type="entry name" value="PRK03007.1"/>
    <property type="match status" value="1"/>
</dbReference>
<dbReference type="HOGENOM" id="CLU_028163_0_1_11"/>
<evidence type="ECO:0000256" key="1">
    <source>
        <dbReference type="ARBA" id="ARBA00022801"/>
    </source>
</evidence>
<dbReference type="eggNOG" id="COG0232">
    <property type="taxonomic scope" value="Bacteria"/>
</dbReference>
<dbReference type="Gene3D" id="1.10.3210.10">
    <property type="entry name" value="Hypothetical protein af1432"/>
    <property type="match status" value="1"/>
</dbReference>
<dbReference type="InterPro" id="IPR026875">
    <property type="entry name" value="PHydrolase_assoc_dom"/>
</dbReference>
<proteinExistence type="inferred from homology"/>
<dbReference type="PANTHER" id="PTHR11373">
    <property type="entry name" value="DEOXYNUCLEOSIDE TRIPHOSPHATE TRIPHOSPHOHYDROLASE"/>
    <property type="match status" value="1"/>
</dbReference>
<feature type="domain" description="HD" evidence="3">
    <location>
        <begin position="64"/>
        <end position="220"/>
    </location>
</feature>
<dbReference type="HAMAP" id="MF_01212">
    <property type="entry name" value="dGTPase_type2"/>
    <property type="match status" value="1"/>
</dbReference>
<dbReference type="GO" id="GO:0008832">
    <property type="term" value="F:dGTPase activity"/>
    <property type="evidence" value="ECO:0007669"/>
    <property type="project" value="TreeGrafter"/>
</dbReference>
<dbReference type="Pfam" id="PF13286">
    <property type="entry name" value="HD_assoc"/>
    <property type="match status" value="1"/>
</dbReference>
<dbReference type="InterPro" id="IPR050135">
    <property type="entry name" value="dGTPase-like"/>
</dbReference>
<protein>
    <recommendedName>
        <fullName evidence="2">Deoxyguanosinetriphosphate triphosphohydrolase-like protein</fullName>
    </recommendedName>
</protein>
<gene>
    <name evidence="4" type="ORF">HMPREF0044_0994</name>
</gene>
<comment type="similarity">
    <text evidence="2">Belongs to the dGTPase family. Type 2 subfamily.</text>
</comment>
<keyword evidence="5" id="KW-1185">Reference proteome</keyword>
<dbReference type="InterPro" id="IPR006261">
    <property type="entry name" value="dGTPase"/>
</dbReference>
<dbReference type="Proteomes" id="UP000010301">
    <property type="component" value="Unassembled WGS sequence"/>
</dbReference>
<keyword evidence="1 2" id="KW-0378">Hydrolase</keyword>
<dbReference type="InterPro" id="IPR006674">
    <property type="entry name" value="HD_domain"/>
</dbReference>
<evidence type="ECO:0000256" key="2">
    <source>
        <dbReference type="HAMAP-Rule" id="MF_01212"/>
    </source>
</evidence>
<dbReference type="PROSITE" id="PS51831">
    <property type="entry name" value="HD"/>
    <property type="match status" value="1"/>
</dbReference>
<dbReference type="CDD" id="cd00077">
    <property type="entry name" value="HDc"/>
    <property type="match status" value="1"/>
</dbReference>
<dbReference type="STRING" id="525245.HMPREF0044_0994"/>
<dbReference type="SMART" id="SM00471">
    <property type="entry name" value="HDc"/>
    <property type="match status" value="1"/>
</dbReference>
<reference evidence="4 5" key="1">
    <citation type="submission" date="2009-01" db="EMBL/GenBank/DDBJ databases">
        <authorList>
            <person name="Qin X."/>
            <person name="Bachman B."/>
            <person name="Battles P."/>
            <person name="Bell A."/>
            <person name="Bess C."/>
            <person name="Bickham C."/>
            <person name="Chaboub L."/>
            <person name="Chen D."/>
            <person name="Coyle M."/>
            <person name="Deiros D.R."/>
            <person name="Dinh H."/>
            <person name="Forbes L."/>
            <person name="Fowler G."/>
            <person name="Francisco L."/>
            <person name="Fu Q."/>
            <person name="Gubbala S."/>
            <person name="Hale W."/>
            <person name="Han Y."/>
            <person name="Hemphill L."/>
            <person name="Highlander S.K."/>
            <person name="Hirani K."/>
            <person name="Hogues M."/>
            <person name="Jackson L."/>
            <person name="Jakkamsetti A."/>
            <person name="Javaid M."/>
            <person name="Jiang H."/>
            <person name="Korchina V."/>
            <person name="Kovar C."/>
            <person name="Lara F."/>
            <person name="Lee S."/>
            <person name="Mata R."/>
            <person name="Mathew T."/>
            <person name="Moen C."/>
            <person name="Morales K."/>
            <person name="Munidasa M."/>
            <person name="Nazareth L."/>
            <person name="Ngo R."/>
            <person name="Nguyen L."/>
            <person name="Okwuonu G."/>
            <person name="Ongeri F."/>
            <person name="Patil S."/>
            <person name="Petrosino J."/>
            <person name="Pham C."/>
            <person name="Pham P."/>
            <person name="Pu L.-L."/>
            <person name="Puazo M."/>
            <person name="Raj R."/>
            <person name="Reid J."/>
            <person name="Rouhana J."/>
            <person name="Saada N."/>
            <person name="Shang Y."/>
            <person name="Simmons D."/>
            <person name="Thornton R."/>
            <person name="Warren J."/>
            <person name="Weissenberger G."/>
            <person name="Zhang J."/>
            <person name="Zhang L."/>
            <person name="Zhou C."/>
            <person name="Zhu D."/>
            <person name="Muzny D."/>
            <person name="Worley K."/>
            <person name="Gibbs R."/>
        </authorList>
    </citation>
    <scope>NUCLEOTIDE SEQUENCE [LARGE SCALE GENOMIC DNA]</scope>
    <source>
        <strain evidence="4 5">DSM 15436</strain>
    </source>
</reference>
<dbReference type="Pfam" id="PF01966">
    <property type="entry name" value="HD"/>
    <property type="match status" value="1"/>
</dbReference>
<evidence type="ECO:0000259" key="3">
    <source>
        <dbReference type="PROSITE" id="PS51831"/>
    </source>
</evidence>
<dbReference type="InterPro" id="IPR023023">
    <property type="entry name" value="dNTPase_2"/>
</dbReference>
<evidence type="ECO:0000313" key="4">
    <source>
        <dbReference type="EMBL" id="EEH63975.1"/>
    </source>
</evidence>
<dbReference type="GO" id="GO:0006203">
    <property type="term" value="P:dGTP catabolic process"/>
    <property type="evidence" value="ECO:0007669"/>
    <property type="project" value="TreeGrafter"/>
</dbReference>
<dbReference type="NCBIfam" id="TIGR01353">
    <property type="entry name" value="dGTP_triPase"/>
    <property type="match status" value="1"/>
</dbReference>
<dbReference type="AlphaFoldDB" id="C0W0B6"/>
<accession>C0W0B6</accession>
<dbReference type="InterPro" id="IPR003607">
    <property type="entry name" value="HD/PDEase_dom"/>
</dbReference>
<dbReference type="PANTHER" id="PTHR11373:SF32">
    <property type="entry name" value="DEOXYGUANOSINETRIPHOSPHATE TRIPHOSPHOHYDROLASE"/>
    <property type="match status" value="1"/>
</dbReference>
<sequence length="441" mass="48674">MSETKAYEYSETDRERYVLEPAKTSQRTDFERDRARIFHSAAFRRLGSKTQVLGPNSDDFIRTRLTHSLEVAQIGRELAKSLGADPDIVDAACLAHDLGHPPFGHNGEKALDSLAQDCGGFEGNAQTFRLVVNLEPKVLDTHGLPAGLNLTRATLDAVCKYPWIKGAGPDPVKSQTKFSVYAEDAAVFHWMRKNALTTLPASKRCLEAQIMDLSDDIAYSVHDIEDAVATRKFNPALLTDDVQFSGIVADIMDWYGKGVSENALENARRRLLDSPAWPREYDGSYRSRAALKDLTSELIGRFSLATVAATKTGYAEGAGDLLAAVDSLETPGLGRYACDLIVPAQTRAEIQLLKGIAVHYVMAPREVEPIYLQQRTLLADLVHVLMENQGRDLEEPFKTQWQADTSDANRLRAVIDQVASLTDTSAARWHASLCGLFSEAY</sequence>
<evidence type="ECO:0000313" key="5">
    <source>
        <dbReference type="Proteomes" id="UP000010301"/>
    </source>
</evidence>
<name>C0W0B6_9ACTO</name>
<dbReference type="RefSeq" id="WP_006546766.1">
    <property type="nucleotide sequence ID" value="NZ_DS999543.1"/>
</dbReference>